<dbReference type="Pfam" id="PF02895">
    <property type="entry name" value="H-kinase_dim"/>
    <property type="match status" value="1"/>
</dbReference>
<dbReference type="Pfam" id="PF02518">
    <property type="entry name" value="HATPase_c"/>
    <property type="match status" value="1"/>
</dbReference>
<evidence type="ECO:0000256" key="1">
    <source>
        <dbReference type="ARBA" id="ARBA00000085"/>
    </source>
</evidence>
<dbReference type="InterPro" id="IPR002545">
    <property type="entry name" value="CheW-lke_dom"/>
</dbReference>
<dbReference type="InterPro" id="IPR036061">
    <property type="entry name" value="CheW-like_dom_sf"/>
</dbReference>
<keyword evidence="4" id="KW-0808">Transferase</keyword>
<evidence type="ECO:0000256" key="5">
    <source>
        <dbReference type="ARBA" id="ARBA00022777"/>
    </source>
</evidence>
<comment type="catalytic activity">
    <reaction evidence="1">
        <text>ATP + protein L-histidine = ADP + protein N-phospho-L-histidine.</text>
        <dbReference type="EC" id="2.7.13.3"/>
    </reaction>
</comment>
<dbReference type="PANTHER" id="PTHR43395">
    <property type="entry name" value="SENSOR HISTIDINE KINASE CHEA"/>
    <property type="match status" value="1"/>
</dbReference>
<comment type="caution">
    <text evidence="11">The sequence shown here is derived from an EMBL/GenBank/DDBJ whole genome shotgun (WGS) entry which is preliminary data.</text>
</comment>
<evidence type="ECO:0000259" key="8">
    <source>
        <dbReference type="PROSITE" id="PS50109"/>
    </source>
</evidence>
<proteinExistence type="predicted"/>
<keyword evidence="6" id="KW-0902">Two-component regulatory system</keyword>
<dbReference type="PRINTS" id="PR00344">
    <property type="entry name" value="BCTRLSENSOR"/>
</dbReference>
<organism evidence="11 12">
    <name type="scientific">Roseomonas populi</name>
    <dbReference type="NCBI Taxonomy" id="3121582"/>
    <lineage>
        <taxon>Bacteria</taxon>
        <taxon>Pseudomonadati</taxon>
        <taxon>Pseudomonadota</taxon>
        <taxon>Alphaproteobacteria</taxon>
        <taxon>Acetobacterales</taxon>
        <taxon>Roseomonadaceae</taxon>
        <taxon>Roseomonas</taxon>
    </lineage>
</organism>
<feature type="modified residue" description="Phosphohistidine" evidence="7">
    <location>
        <position position="44"/>
    </location>
</feature>
<dbReference type="Pfam" id="PF01627">
    <property type="entry name" value="Hpt"/>
    <property type="match status" value="1"/>
</dbReference>
<dbReference type="EC" id="2.7.13.3" evidence="2"/>
<dbReference type="InterPro" id="IPR036890">
    <property type="entry name" value="HATPase_C_sf"/>
</dbReference>
<dbReference type="Pfam" id="PF01584">
    <property type="entry name" value="CheW"/>
    <property type="match status" value="1"/>
</dbReference>
<dbReference type="InterPro" id="IPR004358">
    <property type="entry name" value="Sig_transdc_His_kin-like_C"/>
</dbReference>
<dbReference type="Gene3D" id="1.10.287.560">
    <property type="entry name" value="Histidine kinase CheA-like, homodimeric domain"/>
    <property type="match status" value="1"/>
</dbReference>
<dbReference type="SUPFAM" id="SSF50341">
    <property type="entry name" value="CheW-like"/>
    <property type="match status" value="1"/>
</dbReference>
<dbReference type="InterPro" id="IPR008207">
    <property type="entry name" value="Sig_transdc_His_kin_Hpt_dom"/>
</dbReference>
<protein>
    <recommendedName>
        <fullName evidence="2">histidine kinase</fullName>
        <ecNumber evidence="2">2.7.13.3</ecNumber>
    </recommendedName>
</protein>
<dbReference type="PROSITE" id="PS50894">
    <property type="entry name" value="HPT"/>
    <property type="match status" value="1"/>
</dbReference>
<dbReference type="Gene3D" id="2.30.30.40">
    <property type="entry name" value="SH3 Domains"/>
    <property type="match status" value="1"/>
</dbReference>
<dbReference type="SUPFAM" id="SSF47226">
    <property type="entry name" value="Histidine-containing phosphotransfer domain, HPT domain"/>
    <property type="match status" value="1"/>
</dbReference>
<dbReference type="InterPro" id="IPR036641">
    <property type="entry name" value="HPT_dom_sf"/>
</dbReference>
<keyword evidence="5" id="KW-0418">Kinase</keyword>
<dbReference type="SUPFAM" id="SSF55874">
    <property type="entry name" value="ATPase domain of HSP90 chaperone/DNA topoisomerase II/histidine kinase"/>
    <property type="match status" value="1"/>
</dbReference>
<feature type="domain" description="HPt" evidence="10">
    <location>
        <begin position="1"/>
        <end position="101"/>
    </location>
</feature>
<feature type="domain" description="Histidine kinase" evidence="8">
    <location>
        <begin position="274"/>
        <end position="513"/>
    </location>
</feature>
<dbReference type="SMART" id="SM00073">
    <property type="entry name" value="HPT"/>
    <property type="match status" value="1"/>
</dbReference>
<dbReference type="SUPFAM" id="SSF47384">
    <property type="entry name" value="Homodimeric domain of signal transducing histidine kinase"/>
    <property type="match status" value="1"/>
</dbReference>
<dbReference type="PANTHER" id="PTHR43395:SF1">
    <property type="entry name" value="CHEMOTAXIS PROTEIN CHEA"/>
    <property type="match status" value="1"/>
</dbReference>
<gene>
    <name evidence="11" type="ORF">NRP21_05485</name>
</gene>
<dbReference type="CDD" id="cd00088">
    <property type="entry name" value="HPT"/>
    <property type="match status" value="1"/>
</dbReference>
<evidence type="ECO:0000259" key="10">
    <source>
        <dbReference type="PROSITE" id="PS50894"/>
    </source>
</evidence>
<evidence type="ECO:0000313" key="12">
    <source>
        <dbReference type="Proteomes" id="UP001524642"/>
    </source>
</evidence>
<dbReference type="InterPro" id="IPR005467">
    <property type="entry name" value="His_kinase_dom"/>
</dbReference>
<keyword evidence="12" id="KW-1185">Reference proteome</keyword>
<dbReference type="Gene3D" id="1.20.120.160">
    <property type="entry name" value="HPT domain"/>
    <property type="match status" value="1"/>
</dbReference>
<dbReference type="Gene3D" id="3.30.565.10">
    <property type="entry name" value="Histidine kinase-like ATPase, C-terminal domain"/>
    <property type="match status" value="1"/>
</dbReference>
<dbReference type="Proteomes" id="UP001524642">
    <property type="component" value="Unassembled WGS sequence"/>
</dbReference>
<dbReference type="EMBL" id="JANJOU010000003">
    <property type="protein sequence ID" value="MCR0981495.1"/>
    <property type="molecule type" value="Genomic_DNA"/>
</dbReference>
<dbReference type="InterPro" id="IPR036097">
    <property type="entry name" value="HisK_dim/P_sf"/>
</dbReference>
<evidence type="ECO:0000256" key="4">
    <source>
        <dbReference type="ARBA" id="ARBA00022679"/>
    </source>
</evidence>
<dbReference type="SMART" id="SM00387">
    <property type="entry name" value="HATPase_c"/>
    <property type="match status" value="1"/>
</dbReference>
<dbReference type="SMART" id="SM01231">
    <property type="entry name" value="H-kinase_dim"/>
    <property type="match status" value="1"/>
</dbReference>
<dbReference type="InterPro" id="IPR037006">
    <property type="entry name" value="CheA-like_homodim_sf"/>
</dbReference>
<name>A0ABT1X066_9PROT</name>
<evidence type="ECO:0000256" key="6">
    <source>
        <dbReference type="ARBA" id="ARBA00023012"/>
    </source>
</evidence>
<evidence type="ECO:0000313" key="11">
    <source>
        <dbReference type="EMBL" id="MCR0981495.1"/>
    </source>
</evidence>
<dbReference type="PROSITE" id="PS50851">
    <property type="entry name" value="CHEW"/>
    <property type="match status" value="1"/>
</dbReference>
<evidence type="ECO:0000256" key="7">
    <source>
        <dbReference type="PROSITE-ProRule" id="PRU00110"/>
    </source>
</evidence>
<feature type="domain" description="CheW-like" evidence="9">
    <location>
        <begin position="515"/>
        <end position="647"/>
    </location>
</feature>
<keyword evidence="3 7" id="KW-0597">Phosphoprotein</keyword>
<evidence type="ECO:0000259" key="9">
    <source>
        <dbReference type="PROSITE" id="PS50851"/>
    </source>
</evidence>
<reference evidence="11 12" key="1">
    <citation type="submission" date="2022-06" db="EMBL/GenBank/DDBJ databases">
        <title>Roseomonas CN29.</title>
        <authorList>
            <person name="Cheng Y."/>
            <person name="He X."/>
        </authorList>
    </citation>
    <scope>NUCLEOTIDE SEQUENCE [LARGE SCALE GENOMIC DNA]</scope>
    <source>
        <strain evidence="11 12">CN29</strain>
    </source>
</reference>
<dbReference type="SMART" id="SM00260">
    <property type="entry name" value="CheW"/>
    <property type="match status" value="1"/>
</dbReference>
<dbReference type="InterPro" id="IPR051315">
    <property type="entry name" value="Bact_Chemotaxis_CheA"/>
</dbReference>
<dbReference type="PROSITE" id="PS50109">
    <property type="entry name" value="HIS_KIN"/>
    <property type="match status" value="1"/>
</dbReference>
<dbReference type="InterPro" id="IPR004105">
    <property type="entry name" value="CheA-like_dim"/>
</dbReference>
<evidence type="ECO:0000256" key="2">
    <source>
        <dbReference type="ARBA" id="ARBA00012438"/>
    </source>
</evidence>
<dbReference type="RefSeq" id="WP_257715171.1">
    <property type="nucleotide sequence ID" value="NZ_JANJOU010000003.1"/>
</dbReference>
<accession>A0ABT1X066</accession>
<evidence type="ECO:0000256" key="3">
    <source>
        <dbReference type="ARBA" id="ARBA00022553"/>
    </source>
</evidence>
<dbReference type="InterPro" id="IPR003594">
    <property type="entry name" value="HATPase_dom"/>
</dbReference>
<sequence>MSELLEQFLVESRELVQAAADDLLALESAPGDPARLDGAFRAVHTLKGSVALFDLAPMGAALHAGEDLLDALRRGAVAPDRAAMDALLALLGASEAWLDAFAADGRLPDAAAADGRALEAALRARLPGNAPAQPAPLPAASPDWLPALLEREAAAIAPARAEGRTLAALRYVPSPDCFFLGDDPIAIIRALPAPVALHLAQREPWPADGPDPFTCNLVIEAVFAASEAELRQGLRLVADQVALAPVPAPAAPPAPSSSSRGLRVDAARVDALVDLAEELVVARNGLAHLVARVGEENPALARALAESEAGIGRLAERMHRAALGLRLVPLGRAFARLPRLARETAGGLGKEIALSVAGEAVEADRAVVDGLFDPLLHLLRNAIDHGIEPPEVREAAGKPRAGRIALSAAREDGWIAVTLSDDGRGMDPARLRAAAKARGVADDAAIDAMDDAAALDLVFRPGFSTAGTVTAISGRGVGMDAARAAVDSLGGRVAIRSAPGEGTTIRLLLPAGAAVTGVLTVRAGGELYGIPVDAVAETARLPASAILPLGAGEAFVLRGRTLPLLRLAGLLGLKPAPRGGTARLLVTGGAERAALEVEGFGGRLDVLLRPPQGLLRGLPGLAGTALLGDGSALLVLDLPDLLARGGAA</sequence>